<dbReference type="InterPro" id="IPR043127">
    <property type="entry name" value="Sec-1-like_dom3a"/>
</dbReference>
<gene>
    <name evidence="7" type="ORF">AGERDE_LOCUS4206</name>
</gene>
<keyword evidence="5" id="KW-0472">Membrane</keyword>
<dbReference type="Gene3D" id="3.40.50.2060">
    <property type="match status" value="1"/>
</dbReference>
<dbReference type="InterPro" id="IPR001619">
    <property type="entry name" value="Sec1-like"/>
</dbReference>
<keyword evidence="3" id="KW-0813">Transport</keyword>
<reference evidence="7" key="1">
    <citation type="submission" date="2021-06" db="EMBL/GenBank/DDBJ databases">
        <authorList>
            <person name="Kallberg Y."/>
            <person name="Tangrot J."/>
            <person name="Rosling A."/>
        </authorList>
    </citation>
    <scope>NUCLEOTIDE SEQUENCE</scope>
    <source>
        <strain evidence="7">MT106</strain>
    </source>
</reference>
<dbReference type="OrthoDB" id="10266265at2759"/>
<evidence type="ECO:0000256" key="3">
    <source>
        <dbReference type="ARBA" id="ARBA00022448"/>
    </source>
</evidence>
<evidence type="ECO:0000256" key="5">
    <source>
        <dbReference type="ARBA" id="ARBA00023136"/>
    </source>
</evidence>
<dbReference type="Gene3D" id="3.90.830.10">
    <property type="entry name" value="Syntaxin Binding Protein 1, Chain A, domain 2"/>
    <property type="match status" value="1"/>
</dbReference>
<name>A0A9N9EZE3_9GLOM</name>
<dbReference type="AlphaFoldDB" id="A0A9N9EZE3"/>
<dbReference type="SUPFAM" id="SSF56815">
    <property type="entry name" value="Sec1/munc18-like (SM) proteins"/>
    <property type="match status" value="1"/>
</dbReference>
<protein>
    <recommendedName>
        <fullName evidence="6">Vacuolar protein sorting-associated protein 45</fullName>
    </recommendedName>
</protein>
<comment type="subcellular location">
    <subcellularLocation>
        <location evidence="1">Endomembrane system</location>
        <topology evidence="1">Peripheral membrane protein</topology>
    </subcellularLocation>
</comment>
<dbReference type="GO" id="GO:0012505">
    <property type="term" value="C:endomembrane system"/>
    <property type="evidence" value="ECO:0007669"/>
    <property type="project" value="UniProtKB-SubCell"/>
</dbReference>
<dbReference type="PIRSF" id="PIRSF005715">
    <property type="entry name" value="VPS45_Sec1"/>
    <property type="match status" value="1"/>
</dbReference>
<organism evidence="7 8">
    <name type="scientific">Ambispora gerdemannii</name>
    <dbReference type="NCBI Taxonomy" id="144530"/>
    <lineage>
        <taxon>Eukaryota</taxon>
        <taxon>Fungi</taxon>
        <taxon>Fungi incertae sedis</taxon>
        <taxon>Mucoromycota</taxon>
        <taxon>Glomeromycotina</taxon>
        <taxon>Glomeromycetes</taxon>
        <taxon>Archaeosporales</taxon>
        <taxon>Ambisporaceae</taxon>
        <taxon>Ambispora</taxon>
    </lineage>
</organism>
<comment type="caution">
    <text evidence="7">The sequence shown here is derived from an EMBL/GenBank/DDBJ whole genome shotgun (WGS) entry which is preliminary data.</text>
</comment>
<dbReference type="FunFam" id="3.90.830.10:FF:000002">
    <property type="entry name" value="Vacuolar protein sorting-associated protein 45"/>
    <property type="match status" value="1"/>
</dbReference>
<sequence length="606" mass="69092">MDVVEAVQNYVSKMVNEVAGMKVLLLDSETVTITSLFNPHYIKSNELLDKNDDSDGKQTPIISNVMTQSTLLSHETYLVDRIENRNRDRMRHLKCVCFLRPTTETRQLLVEELKDPCYGDYYLYFSNTLKKSAIERLAEVDEHEVVREVQEYYADYCAINPDFYSLNLGLPNYPLYGISPTSWDGKTFQRTVEGVLSVLLSLKKKPAIRYEGKSSMAKRLAQEVQYQIQQEGQLFTWRRTDTPPILLILDRRSDPVTPLLSQWTYQAMVHELLGINNGRVDLSEVPDIRPELREIVLSRDQDPFYKKNMYLNLGDLSANIKSYVEEYQSKTKSNMNIDSIADMKRFVEEYPEFRKLSANVSKHVALVGELSRLVDKGNLLEVSELEQSLACYDQHANDLKSLQKLIQSTNVSENSKVRLVILYALRYEKSQNMAIDSLLDLLHRNNVSDHGISLIHSVVESASADKRQDDLFAREGFFARSKTVFKGLKGAENVYTMHSPQLTQTLELMIKGKLKETSYPFIEGVTKDRPQDIIIFMVGGVTYEEARYVAQLNASTAGVRLVLGGTCVHNSTSFLNETEDAFCRFIEGLAAARAARFGRTPKQRAV</sequence>
<keyword evidence="4" id="KW-0653">Protein transport</keyword>
<dbReference type="InterPro" id="IPR027482">
    <property type="entry name" value="Sec1-like_dom2"/>
</dbReference>
<comment type="similarity">
    <text evidence="2">Belongs to the STXBP/unc-18/SEC1 family.</text>
</comment>
<dbReference type="InterPro" id="IPR036045">
    <property type="entry name" value="Sec1-like_sf"/>
</dbReference>
<accession>A0A9N9EZE3</accession>
<evidence type="ECO:0000256" key="6">
    <source>
        <dbReference type="ARBA" id="ARBA00073001"/>
    </source>
</evidence>
<dbReference type="GO" id="GO:0015031">
    <property type="term" value="P:protein transport"/>
    <property type="evidence" value="ECO:0007669"/>
    <property type="project" value="UniProtKB-KW"/>
</dbReference>
<evidence type="ECO:0000313" key="8">
    <source>
        <dbReference type="Proteomes" id="UP000789831"/>
    </source>
</evidence>
<dbReference type="GO" id="GO:0031410">
    <property type="term" value="C:cytoplasmic vesicle"/>
    <property type="evidence" value="ECO:0007669"/>
    <property type="project" value="UniProtKB-ARBA"/>
</dbReference>
<evidence type="ECO:0000256" key="2">
    <source>
        <dbReference type="ARBA" id="ARBA00009884"/>
    </source>
</evidence>
<dbReference type="InterPro" id="IPR043154">
    <property type="entry name" value="Sec-1-like_dom1"/>
</dbReference>
<dbReference type="PANTHER" id="PTHR11679">
    <property type="entry name" value="VESICLE PROTEIN SORTING-ASSOCIATED"/>
    <property type="match status" value="1"/>
</dbReference>
<dbReference type="Gene3D" id="1.25.40.60">
    <property type="match status" value="1"/>
</dbReference>
<dbReference type="Proteomes" id="UP000789831">
    <property type="component" value="Unassembled WGS sequence"/>
</dbReference>
<dbReference type="EMBL" id="CAJVPL010000464">
    <property type="protein sequence ID" value="CAG8500189.1"/>
    <property type="molecule type" value="Genomic_DNA"/>
</dbReference>
<keyword evidence="8" id="KW-1185">Reference proteome</keyword>
<dbReference type="GO" id="GO:0016192">
    <property type="term" value="P:vesicle-mediated transport"/>
    <property type="evidence" value="ECO:0007669"/>
    <property type="project" value="InterPro"/>
</dbReference>
<evidence type="ECO:0000256" key="4">
    <source>
        <dbReference type="ARBA" id="ARBA00022927"/>
    </source>
</evidence>
<dbReference type="Pfam" id="PF00995">
    <property type="entry name" value="Sec1"/>
    <property type="match status" value="1"/>
</dbReference>
<evidence type="ECO:0000313" key="7">
    <source>
        <dbReference type="EMBL" id="CAG8500189.1"/>
    </source>
</evidence>
<dbReference type="Gene3D" id="3.40.50.1910">
    <property type="match status" value="1"/>
</dbReference>
<evidence type="ECO:0000256" key="1">
    <source>
        <dbReference type="ARBA" id="ARBA00004184"/>
    </source>
</evidence>
<proteinExistence type="inferred from homology"/>